<dbReference type="AlphaFoldDB" id="A0A6J5YLQ2"/>
<name>A0A6J5YLQ2_9ZZZZ</name>
<organism evidence="1">
    <name type="scientific">freshwater metagenome</name>
    <dbReference type="NCBI Taxonomy" id="449393"/>
    <lineage>
        <taxon>unclassified sequences</taxon>
        <taxon>metagenomes</taxon>
        <taxon>ecological metagenomes</taxon>
    </lineage>
</organism>
<reference evidence="1" key="1">
    <citation type="submission" date="2020-05" db="EMBL/GenBank/DDBJ databases">
        <authorList>
            <person name="Chiriac C."/>
            <person name="Salcher M."/>
            <person name="Ghai R."/>
            <person name="Kavagutti S V."/>
        </authorList>
    </citation>
    <scope>NUCLEOTIDE SEQUENCE</scope>
</reference>
<evidence type="ECO:0000313" key="1">
    <source>
        <dbReference type="EMBL" id="CAB4331231.1"/>
    </source>
</evidence>
<accession>A0A6J5YLQ2</accession>
<dbReference type="EMBL" id="CAESAK010000013">
    <property type="protein sequence ID" value="CAB4331231.1"/>
    <property type="molecule type" value="Genomic_DNA"/>
</dbReference>
<gene>
    <name evidence="1" type="ORF">UFOPK3775_00184</name>
</gene>
<proteinExistence type="predicted"/>
<sequence length="37" mass="4179">MKILDWLSLIMSIGKLILLAIEIKNAHRNRGGRSETS</sequence>
<protein>
    <submittedName>
        <fullName evidence="1">Unannotated protein</fullName>
    </submittedName>
</protein>